<protein>
    <submittedName>
        <fullName evidence="1">Uncharacterized protein</fullName>
    </submittedName>
</protein>
<proteinExistence type="predicted"/>
<evidence type="ECO:0000313" key="1">
    <source>
        <dbReference type="EMBL" id="KII64434.1"/>
    </source>
</evidence>
<dbReference type="AlphaFoldDB" id="A0A0C2IGI9"/>
<gene>
    <name evidence="1" type="ORF">RF11_15435</name>
</gene>
<dbReference type="EMBL" id="JWZT01004268">
    <property type="protein sequence ID" value="KII64434.1"/>
    <property type="molecule type" value="Genomic_DNA"/>
</dbReference>
<comment type="caution">
    <text evidence="1">The sequence shown here is derived from an EMBL/GenBank/DDBJ whole genome shotgun (WGS) entry which is preliminary data.</text>
</comment>
<evidence type="ECO:0000313" key="2">
    <source>
        <dbReference type="Proteomes" id="UP000031668"/>
    </source>
</evidence>
<organism evidence="1 2">
    <name type="scientific">Thelohanellus kitauei</name>
    <name type="common">Myxosporean</name>
    <dbReference type="NCBI Taxonomy" id="669202"/>
    <lineage>
        <taxon>Eukaryota</taxon>
        <taxon>Metazoa</taxon>
        <taxon>Cnidaria</taxon>
        <taxon>Myxozoa</taxon>
        <taxon>Myxosporea</taxon>
        <taxon>Bivalvulida</taxon>
        <taxon>Platysporina</taxon>
        <taxon>Myxobolidae</taxon>
        <taxon>Thelohanellus</taxon>
    </lineage>
</organism>
<reference evidence="1 2" key="1">
    <citation type="journal article" date="2014" name="Genome Biol. Evol.">
        <title>The genome of the myxosporean Thelohanellus kitauei shows adaptations to nutrient acquisition within its fish host.</title>
        <authorList>
            <person name="Yang Y."/>
            <person name="Xiong J."/>
            <person name="Zhou Z."/>
            <person name="Huo F."/>
            <person name="Miao W."/>
            <person name="Ran C."/>
            <person name="Liu Y."/>
            <person name="Zhang J."/>
            <person name="Feng J."/>
            <person name="Wang M."/>
            <person name="Wang M."/>
            <person name="Wang L."/>
            <person name="Yao B."/>
        </authorList>
    </citation>
    <scope>NUCLEOTIDE SEQUENCE [LARGE SCALE GENOMIC DNA]</scope>
    <source>
        <strain evidence="1">Wuqing</strain>
    </source>
</reference>
<dbReference type="Proteomes" id="UP000031668">
    <property type="component" value="Unassembled WGS sequence"/>
</dbReference>
<name>A0A0C2IGI9_THEKT</name>
<accession>A0A0C2IGI9</accession>
<keyword evidence="2" id="KW-1185">Reference proteome</keyword>
<sequence length="119" mass="13739">MEAVGSSILCLYCVWDSINSDFDKKIEGDVVRHQNQLKPRMPFYSECQQEKTQLSYVPNYNNEDAPNVNTRPDPRRSAILEEKRLKKARGGEGIYILIRLKCAYSLFYSIVVDILATNF</sequence>